<evidence type="ECO:0000259" key="1">
    <source>
        <dbReference type="Pfam" id="PF03446"/>
    </source>
</evidence>
<dbReference type="InterPro" id="IPR036291">
    <property type="entry name" value="NAD(P)-bd_dom_sf"/>
</dbReference>
<dbReference type="Pfam" id="PF03446">
    <property type="entry name" value="NAD_binding_2"/>
    <property type="match status" value="1"/>
</dbReference>
<dbReference type="Gene3D" id="3.40.50.720">
    <property type="entry name" value="NAD(P)-binding Rossmann-like Domain"/>
    <property type="match status" value="1"/>
</dbReference>
<dbReference type="Pfam" id="PF14833">
    <property type="entry name" value="NAD_binding_11"/>
    <property type="match status" value="1"/>
</dbReference>
<organism evidence="3 4">
    <name type="scientific">Geodia barretti</name>
    <name type="common">Barrett's horny sponge</name>
    <dbReference type="NCBI Taxonomy" id="519541"/>
    <lineage>
        <taxon>Eukaryota</taxon>
        <taxon>Metazoa</taxon>
        <taxon>Porifera</taxon>
        <taxon>Demospongiae</taxon>
        <taxon>Heteroscleromorpha</taxon>
        <taxon>Tetractinellida</taxon>
        <taxon>Astrophorina</taxon>
        <taxon>Geodiidae</taxon>
        <taxon>Geodia</taxon>
    </lineage>
</organism>
<dbReference type="SUPFAM" id="SSF51735">
    <property type="entry name" value="NAD(P)-binding Rossmann-fold domains"/>
    <property type="match status" value="1"/>
</dbReference>
<reference evidence="3" key="1">
    <citation type="submission" date="2023-03" db="EMBL/GenBank/DDBJ databases">
        <authorList>
            <person name="Steffen K."/>
            <person name="Cardenas P."/>
        </authorList>
    </citation>
    <scope>NUCLEOTIDE SEQUENCE</scope>
</reference>
<protein>
    <submittedName>
        <fullName evidence="3">3-hydroxyisobutyrate dehydrogenase</fullName>
    </submittedName>
</protein>
<dbReference type="InterPro" id="IPR008927">
    <property type="entry name" value="6-PGluconate_DH-like_C_sf"/>
</dbReference>
<proteinExistence type="predicted"/>
<dbReference type="GO" id="GO:0016616">
    <property type="term" value="F:oxidoreductase activity, acting on the CH-OH group of donors, NAD or NADP as acceptor"/>
    <property type="evidence" value="ECO:0007669"/>
    <property type="project" value="TreeGrafter"/>
</dbReference>
<dbReference type="PANTHER" id="PTHR22981">
    <property type="entry name" value="3-HYDROXYISOBUTYRATE DEHYDROGENASE-RELATED"/>
    <property type="match status" value="1"/>
</dbReference>
<feature type="domain" description="3-hydroxyisobutyrate dehydrogenase-like NAD-binding" evidence="2">
    <location>
        <begin position="134"/>
        <end position="180"/>
    </location>
</feature>
<feature type="domain" description="6-phosphogluconate dehydrogenase NADP-binding" evidence="1">
    <location>
        <begin position="1"/>
        <end position="95"/>
    </location>
</feature>
<keyword evidence="4" id="KW-1185">Reference proteome</keyword>
<dbReference type="GO" id="GO:0051287">
    <property type="term" value="F:NAD binding"/>
    <property type="evidence" value="ECO:0007669"/>
    <property type="project" value="InterPro"/>
</dbReference>
<evidence type="ECO:0000313" key="3">
    <source>
        <dbReference type="EMBL" id="CAI8054798.1"/>
    </source>
</evidence>
<accession>A0AA35TVT2</accession>
<evidence type="ECO:0000313" key="4">
    <source>
        <dbReference type="Proteomes" id="UP001174909"/>
    </source>
</evidence>
<dbReference type="InterPro" id="IPR029154">
    <property type="entry name" value="HIBADH-like_NADP-bd"/>
</dbReference>
<comment type="caution">
    <text evidence="3">The sequence shown here is derived from an EMBL/GenBank/DDBJ whole genome shotgun (WGS) entry which is preliminary data.</text>
</comment>
<dbReference type="InterPro" id="IPR006115">
    <property type="entry name" value="6PGDH_NADP-bd"/>
</dbReference>
<dbReference type="Gene3D" id="1.10.1040.10">
    <property type="entry name" value="N-(1-d-carboxylethyl)-l-norvaline Dehydrogenase, domain 2"/>
    <property type="match status" value="1"/>
</dbReference>
<dbReference type="GO" id="GO:0050661">
    <property type="term" value="F:NADP binding"/>
    <property type="evidence" value="ECO:0007669"/>
    <property type="project" value="InterPro"/>
</dbReference>
<sequence>MAMNVVNAGHRTKVHDVRPEAATDLLEAGAVWAETPADAARGSDVVMGSLPGPLEVEAVVNGDQGVLDGAAEGSVYIDLATNSPSTVPRVRTDAADLGMLTVMVGGDPDTLERVRPVLNAIADPSRIFYCGPVGSGAICKLCNNLVSHTTFSVLAEALTIGLKAGVPLETLSAVMAAGLGIQPQDRPVRVGFSIGTSIRPVSRS</sequence>
<evidence type="ECO:0000259" key="2">
    <source>
        <dbReference type="Pfam" id="PF14833"/>
    </source>
</evidence>
<dbReference type="AlphaFoldDB" id="A0AA35TVT2"/>
<name>A0AA35TVT2_GEOBA</name>
<dbReference type="PANTHER" id="PTHR22981:SF80">
    <property type="entry name" value="BLR4309 PROTEIN"/>
    <property type="match status" value="1"/>
</dbReference>
<dbReference type="EMBL" id="CASHTH010004210">
    <property type="protein sequence ID" value="CAI8054798.1"/>
    <property type="molecule type" value="Genomic_DNA"/>
</dbReference>
<dbReference type="InterPro" id="IPR013328">
    <property type="entry name" value="6PGD_dom2"/>
</dbReference>
<dbReference type="SUPFAM" id="SSF48179">
    <property type="entry name" value="6-phosphogluconate dehydrogenase C-terminal domain-like"/>
    <property type="match status" value="1"/>
</dbReference>
<gene>
    <name evidence="3" type="ORF">GBAR_LOCUS29884</name>
</gene>
<dbReference type="Proteomes" id="UP001174909">
    <property type="component" value="Unassembled WGS sequence"/>
</dbReference>